<name>A0A921ELJ6_9ACTN</name>
<dbReference type="CDD" id="cd00146">
    <property type="entry name" value="PKD"/>
    <property type="match status" value="1"/>
</dbReference>
<dbReference type="EMBL" id="DYZF01000051">
    <property type="protein sequence ID" value="HJE50788.1"/>
    <property type="molecule type" value="Genomic_DNA"/>
</dbReference>
<dbReference type="InterPro" id="IPR035986">
    <property type="entry name" value="PKD_dom_sf"/>
</dbReference>
<reference evidence="2" key="1">
    <citation type="journal article" date="2021" name="PeerJ">
        <title>Extensive microbial diversity within the chicken gut microbiome revealed by metagenomics and culture.</title>
        <authorList>
            <person name="Gilroy R."/>
            <person name="Ravi A."/>
            <person name="Getino M."/>
            <person name="Pursley I."/>
            <person name="Horton D.L."/>
            <person name="Alikhan N.F."/>
            <person name="Baker D."/>
            <person name="Gharbi K."/>
            <person name="Hall N."/>
            <person name="Watson M."/>
            <person name="Adriaenssens E.M."/>
            <person name="Foster-Nyarko E."/>
            <person name="Jarju S."/>
            <person name="Secka A."/>
            <person name="Antonio M."/>
            <person name="Oren A."/>
            <person name="Chaudhuri R.R."/>
            <person name="La Ragione R."/>
            <person name="Hildebrand F."/>
            <person name="Pallen M.J."/>
        </authorList>
    </citation>
    <scope>NUCLEOTIDE SEQUENCE</scope>
    <source>
        <strain evidence="2">ChiGjej3B3-7470</strain>
    </source>
</reference>
<dbReference type="AlphaFoldDB" id="A0A921ELJ6"/>
<dbReference type="InterPro" id="IPR000601">
    <property type="entry name" value="PKD_dom"/>
</dbReference>
<gene>
    <name evidence="2" type="ORF">K8V15_02205</name>
</gene>
<sequence length="230" mass="24376">MKCMFGTSEVSCGAGTQRWSHAAQAWCNPSSAQPTPGETLYRCTRPNGALVPDANLTFDRVLTPAEAAPTVDPAAVARKILTQIQLEAIDIGIHPRGDSTRRMGYVGWNTWLWADSPDSRQWGSVSSSLAEGGVTVSLTATATSVHWDMGDGTSFTCDAGTPWSEARTGGKNVKSPDCGHVYTKQGTYTVSATTEWDVQWQGGGASGTIPFSLTRTADVMVGELQSVVTG</sequence>
<comment type="caution">
    <text evidence="2">The sequence shown here is derived from an EMBL/GenBank/DDBJ whole genome shotgun (WGS) entry which is preliminary data.</text>
</comment>
<accession>A0A921ELJ6</accession>
<evidence type="ECO:0000313" key="2">
    <source>
        <dbReference type="EMBL" id="HJE50788.1"/>
    </source>
</evidence>
<dbReference type="Gene3D" id="2.60.40.10">
    <property type="entry name" value="Immunoglobulins"/>
    <property type="match status" value="1"/>
</dbReference>
<organism evidence="2 3">
    <name type="scientific">Tessaracoccus flavescens</name>
    <dbReference type="NCBI Taxonomy" id="399497"/>
    <lineage>
        <taxon>Bacteria</taxon>
        <taxon>Bacillati</taxon>
        <taxon>Actinomycetota</taxon>
        <taxon>Actinomycetes</taxon>
        <taxon>Propionibacteriales</taxon>
        <taxon>Propionibacteriaceae</taxon>
        <taxon>Tessaracoccus</taxon>
    </lineage>
</organism>
<proteinExistence type="predicted"/>
<dbReference type="PROSITE" id="PS50093">
    <property type="entry name" value="PKD"/>
    <property type="match status" value="1"/>
</dbReference>
<dbReference type="InterPro" id="IPR013783">
    <property type="entry name" value="Ig-like_fold"/>
</dbReference>
<dbReference type="Proteomes" id="UP000712713">
    <property type="component" value="Unassembled WGS sequence"/>
</dbReference>
<dbReference type="Pfam" id="PF00801">
    <property type="entry name" value="PKD"/>
    <property type="match status" value="1"/>
</dbReference>
<evidence type="ECO:0000313" key="3">
    <source>
        <dbReference type="Proteomes" id="UP000712713"/>
    </source>
</evidence>
<reference evidence="2" key="2">
    <citation type="submission" date="2021-09" db="EMBL/GenBank/DDBJ databases">
        <authorList>
            <person name="Gilroy R."/>
        </authorList>
    </citation>
    <scope>NUCLEOTIDE SEQUENCE</scope>
    <source>
        <strain evidence="2">ChiGjej3B3-7470</strain>
    </source>
</reference>
<feature type="domain" description="PKD" evidence="1">
    <location>
        <begin position="139"/>
        <end position="193"/>
    </location>
</feature>
<protein>
    <submittedName>
        <fullName evidence="2">PKD domain-containing protein</fullName>
    </submittedName>
</protein>
<evidence type="ECO:0000259" key="1">
    <source>
        <dbReference type="PROSITE" id="PS50093"/>
    </source>
</evidence>
<dbReference type="GO" id="GO:0005975">
    <property type="term" value="P:carbohydrate metabolic process"/>
    <property type="evidence" value="ECO:0007669"/>
    <property type="project" value="UniProtKB-ARBA"/>
</dbReference>
<dbReference type="SUPFAM" id="SSF49299">
    <property type="entry name" value="PKD domain"/>
    <property type="match status" value="1"/>
</dbReference>